<name>A0A6J0SMM4_9SAUR</name>
<evidence type="ECO:0000313" key="2">
    <source>
        <dbReference type="RefSeq" id="XP_020636250.2"/>
    </source>
</evidence>
<dbReference type="SUPFAM" id="SSF56854">
    <property type="entry name" value="Bcl-2 inhibitors of programmed cell death"/>
    <property type="match status" value="1"/>
</dbReference>
<dbReference type="PANTHER" id="PTHR36466">
    <property type="entry name" value="BCL-2-LIKE PROTEIN 15"/>
    <property type="match status" value="1"/>
</dbReference>
<dbReference type="RefSeq" id="XP_020636250.2">
    <property type="nucleotide sequence ID" value="XM_020780591.2"/>
</dbReference>
<dbReference type="InterPro" id="IPR036834">
    <property type="entry name" value="Bcl-2-like_sf"/>
</dbReference>
<dbReference type="InParanoid" id="A0A6J0SMM4"/>
<dbReference type="OrthoDB" id="9950208at2759"/>
<evidence type="ECO:0000313" key="1">
    <source>
        <dbReference type="Proteomes" id="UP001652642"/>
    </source>
</evidence>
<gene>
    <name evidence="2" type="primary">BCL2L15</name>
</gene>
<protein>
    <submittedName>
        <fullName evidence="2">Bcl-2-like protein 15</fullName>
    </submittedName>
</protein>
<dbReference type="Gene3D" id="1.10.437.10">
    <property type="entry name" value="Blc2-like"/>
    <property type="match status" value="1"/>
</dbReference>
<dbReference type="KEGG" id="pvt:110072337"/>
<reference evidence="2" key="1">
    <citation type="submission" date="2025-08" db="UniProtKB">
        <authorList>
            <consortium name="RefSeq"/>
        </authorList>
    </citation>
    <scope>IDENTIFICATION</scope>
</reference>
<proteinExistence type="predicted"/>
<accession>A0A6J0SMM4</accession>
<dbReference type="PANTHER" id="PTHR36466:SF1">
    <property type="entry name" value="BCL-2-LIKE PROTEIN 15"/>
    <property type="match status" value="1"/>
</dbReference>
<keyword evidence="1" id="KW-1185">Reference proteome</keyword>
<sequence>MMNSMTFEEQTKKIVEVLFNDLIQEKSRTCFRGLQAKCEVRYQGLRATSAGTFDPAAIAKTLQRLGDEYNAEVEAKVQGILQEENMLKKFRETIEQLSRNSGLEYEQSFLAVAVKLFKCLARSAPAVVEPDLLIQTINGNPEVRGYIERQGGWENLGNREGQHNS</sequence>
<dbReference type="CTD" id="440603"/>
<dbReference type="Proteomes" id="UP001652642">
    <property type="component" value="Chromosome 4"/>
</dbReference>
<dbReference type="AlphaFoldDB" id="A0A6J0SMM4"/>
<dbReference type="InterPro" id="IPR033543">
    <property type="entry name" value="BCL2L15"/>
</dbReference>
<organism evidence="1 2">
    <name type="scientific">Pogona vitticeps</name>
    <name type="common">central bearded dragon</name>
    <dbReference type="NCBI Taxonomy" id="103695"/>
    <lineage>
        <taxon>Eukaryota</taxon>
        <taxon>Metazoa</taxon>
        <taxon>Chordata</taxon>
        <taxon>Craniata</taxon>
        <taxon>Vertebrata</taxon>
        <taxon>Euteleostomi</taxon>
        <taxon>Lepidosauria</taxon>
        <taxon>Squamata</taxon>
        <taxon>Bifurcata</taxon>
        <taxon>Unidentata</taxon>
        <taxon>Episquamata</taxon>
        <taxon>Toxicofera</taxon>
        <taxon>Iguania</taxon>
        <taxon>Acrodonta</taxon>
        <taxon>Agamidae</taxon>
        <taxon>Amphibolurinae</taxon>
        <taxon>Pogona</taxon>
    </lineage>
</organism>
<dbReference type="GeneID" id="110072337"/>
<dbReference type="GO" id="GO:0042981">
    <property type="term" value="P:regulation of apoptotic process"/>
    <property type="evidence" value="ECO:0007669"/>
    <property type="project" value="InterPro"/>
</dbReference>